<reference evidence="3" key="1">
    <citation type="journal article" date="2019" name="Int. J. Syst. Evol. Microbiol.">
        <title>The Global Catalogue of Microorganisms (GCM) 10K type strain sequencing project: providing services to taxonomists for standard genome sequencing and annotation.</title>
        <authorList>
            <consortium name="The Broad Institute Genomics Platform"/>
            <consortium name="The Broad Institute Genome Sequencing Center for Infectious Disease"/>
            <person name="Wu L."/>
            <person name="Ma J."/>
        </authorList>
    </citation>
    <scope>NUCLEOTIDE SEQUENCE [LARGE SCALE GENOMIC DNA]</scope>
    <source>
        <strain evidence="3">JCM 19134</strain>
    </source>
</reference>
<evidence type="ECO:0000256" key="1">
    <source>
        <dbReference type="SAM" id="MobiDB-lite"/>
    </source>
</evidence>
<dbReference type="EMBL" id="BAABLX010000007">
    <property type="protein sequence ID" value="GAA4934827.1"/>
    <property type="molecule type" value="Genomic_DNA"/>
</dbReference>
<accession>A0AAV3TYR5</accession>
<dbReference type="RefSeq" id="WP_345417978.1">
    <property type="nucleotide sequence ID" value="NZ_AP031496.1"/>
</dbReference>
<protein>
    <submittedName>
        <fullName evidence="2">Uncharacterized protein</fullName>
    </submittedName>
</protein>
<comment type="caution">
    <text evidence="2">The sequence shown here is derived from an EMBL/GenBank/DDBJ whole genome shotgun (WGS) entry which is preliminary data.</text>
</comment>
<name>A0AAV3TYR5_9ALTE</name>
<proteinExistence type="predicted"/>
<evidence type="ECO:0000313" key="3">
    <source>
        <dbReference type="Proteomes" id="UP001409585"/>
    </source>
</evidence>
<keyword evidence="3" id="KW-1185">Reference proteome</keyword>
<sequence length="234" mass="24181">MSDTTFQIVFRGDIAIGQPIEQVKARMGQLFKLSSPQVEKLFTGNVVVLKRGLTQVKAAQYKQAFAKTGAIVSVVADDQAGQKAKPAGTSKSGEELSIAPVGASLMPRGGKPNEAAVAPSVEHLSLRPSGGNLLDSGELCAAEPTPVMVANWGLAELGAIIESISEEALPLPIMDAGWNLAEVGADMGQATQDQPALVAAPALDIAPVGSDLAEPAPELPIVEPDTSHLSLEQS</sequence>
<dbReference type="AlphaFoldDB" id="A0AAV3TYR5"/>
<gene>
    <name evidence="2" type="ORF">GCM10025791_09880</name>
</gene>
<evidence type="ECO:0000313" key="2">
    <source>
        <dbReference type="EMBL" id="GAA4934827.1"/>
    </source>
</evidence>
<feature type="region of interest" description="Disordered" evidence="1">
    <location>
        <begin position="210"/>
        <end position="234"/>
    </location>
</feature>
<organism evidence="2 3">
    <name type="scientific">Halioxenophilus aromaticivorans</name>
    <dbReference type="NCBI Taxonomy" id="1306992"/>
    <lineage>
        <taxon>Bacteria</taxon>
        <taxon>Pseudomonadati</taxon>
        <taxon>Pseudomonadota</taxon>
        <taxon>Gammaproteobacteria</taxon>
        <taxon>Alteromonadales</taxon>
        <taxon>Alteromonadaceae</taxon>
        <taxon>Halioxenophilus</taxon>
    </lineage>
</organism>
<dbReference type="Proteomes" id="UP001409585">
    <property type="component" value="Unassembled WGS sequence"/>
</dbReference>